<dbReference type="Pfam" id="PF10973">
    <property type="entry name" value="DUF2799"/>
    <property type="match status" value="1"/>
</dbReference>
<keyword evidence="3" id="KW-1185">Reference proteome</keyword>
<evidence type="ECO:0008006" key="4">
    <source>
        <dbReference type="Google" id="ProtNLM"/>
    </source>
</evidence>
<reference evidence="2" key="1">
    <citation type="journal article" date="2014" name="Int. J. Syst. Evol. Microbiol.">
        <title>Complete genome sequence of Corynebacterium casei LMG S-19264T (=DSM 44701T), isolated from a smear-ripened cheese.</title>
        <authorList>
            <consortium name="US DOE Joint Genome Institute (JGI-PGF)"/>
            <person name="Walter F."/>
            <person name="Albersmeier A."/>
            <person name="Kalinowski J."/>
            <person name="Ruckert C."/>
        </authorList>
    </citation>
    <scope>NUCLEOTIDE SEQUENCE</scope>
    <source>
        <strain evidence="2">CGMCC 1.7086</strain>
    </source>
</reference>
<gene>
    <name evidence="2" type="ORF">GCM10010982_31140</name>
</gene>
<dbReference type="InterPro" id="IPR021242">
    <property type="entry name" value="DUF2799"/>
</dbReference>
<protein>
    <recommendedName>
        <fullName evidence="4">DUF2799 domain-containing protein</fullName>
    </recommendedName>
</protein>
<accession>A0A917Z1S1</accession>
<feature type="coiled-coil region" evidence="1">
    <location>
        <begin position="120"/>
        <end position="199"/>
    </location>
</feature>
<sequence length="209" mass="23530">MHSAPATKLFAFFFAASLLMGCASISKEECLVADWYAMGLTDGSQGRSLSTFRGYQADCAKHQLSSDFTQYQSGHEQGILSYCVYTNGVTLGRQGAAFNPLCEDEGFASFQDGYFQGQQLHQLEGKLANLRQDIDGIQSQINQAQQSLEDNQATIIDDNSSKAQRQELLKENDRLRRDIRRLQAEMRHLLRLEQSGEQERSDYLNSLQL</sequence>
<dbReference type="Proteomes" id="UP000606935">
    <property type="component" value="Unassembled WGS sequence"/>
</dbReference>
<dbReference type="EMBL" id="BMLS01000005">
    <property type="protein sequence ID" value="GGO72608.1"/>
    <property type="molecule type" value="Genomic_DNA"/>
</dbReference>
<evidence type="ECO:0000313" key="3">
    <source>
        <dbReference type="Proteomes" id="UP000606935"/>
    </source>
</evidence>
<dbReference type="AlphaFoldDB" id="A0A917Z1S1"/>
<evidence type="ECO:0000313" key="2">
    <source>
        <dbReference type="EMBL" id="GGO72608.1"/>
    </source>
</evidence>
<name>A0A917Z1S1_9ALTE</name>
<evidence type="ECO:0000256" key="1">
    <source>
        <dbReference type="SAM" id="Coils"/>
    </source>
</evidence>
<comment type="caution">
    <text evidence="2">The sequence shown here is derived from an EMBL/GenBank/DDBJ whole genome shotgun (WGS) entry which is preliminary data.</text>
</comment>
<keyword evidence="1" id="KW-0175">Coiled coil</keyword>
<reference evidence="2" key="2">
    <citation type="submission" date="2020-09" db="EMBL/GenBank/DDBJ databases">
        <authorList>
            <person name="Sun Q."/>
            <person name="Zhou Y."/>
        </authorList>
    </citation>
    <scope>NUCLEOTIDE SEQUENCE</scope>
    <source>
        <strain evidence="2">CGMCC 1.7086</strain>
    </source>
</reference>
<proteinExistence type="predicted"/>
<dbReference type="RefSeq" id="WP_188697201.1">
    <property type="nucleotide sequence ID" value="NZ_BMLS01000005.1"/>
</dbReference>
<organism evidence="2 3">
    <name type="scientific">Bowmanella pacifica</name>
    <dbReference type="NCBI Taxonomy" id="502051"/>
    <lineage>
        <taxon>Bacteria</taxon>
        <taxon>Pseudomonadati</taxon>
        <taxon>Pseudomonadota</taxon>
        <taxon>Gammaproteobacteria</taxon>
        <taxon>Alteromonadales</taxon>
        <taxon>Alteromonadaceae</taxon>
        <taxon>Bowmanella</taxon>
    </lineage>
</organism>